<dbReference type="Pfam" id="PF00436">
    <property type="entry name" value="SSB"/>
    <property type="match status" value="1"/>
</dbReference>
<sequence length="185" mass="19484">MNETQVTIRGNVVADPDRIASAKGDFTTFRVAVNEFYRDQVGGGYVDGRSSFYKVVAFRAVGSNVQQSLKKGMPVLIHGILRMSQWQTSAGENRSAPEIEALNVGPDLRFGIATYQKVPGQSQRGAGFGAASGGERPSWRAEGAAPAADSWGSESDADSPAPAFADSTDQEVASSAGPLVEQQAS</sequence>
<keyword evidence="1 2" id="KW-0238">DNA-binding</keyword>
<dbReference type="Gene3D" id="2.40.50.140">
    <property type="entry name" value="Nucleic acid-binding proteins"/>
    <property type="match status" value="1"/>
</dbReference>
<organism evidence="5 6">
    <name type="scientific">Flexivirga alba</name>
    <dbReference type="NCBI Taxonomy" id="702742"/>
    <lineage>
        <taxon>Bacteria</taxon>
        <taxon>Bacillati</taxon>
        <taxon>Actinomycetota</taxon>
        <taxon>Actinomycetes</taxon>
        <taxon>Micrococcales</taxon>
        <taxon>Dermacoccaceae</taxon>
        <taxon>Flexivirga</taxon>
    </lineage>
</organism>
<dbReference type="InterPro" id="IPR011344">
    <property type="entry name" value="ssDNA-bd"/>
</dbReference>
<dbReference type="NCBIfam" id="TIGR00621">
    <property type="entry name" value="ssb"/>
    <property type="match status" value="1"/>
</dbReference>
<evidence type="ECO:0000256" key="1">
    <source>
        <dbReference type="ARBA" id="ARBA00023125"/>
    </source>
</evidence>
<evidence type="ECO:0000256" key="3">
    <source>
        <dbReference type="RuleBase" id="RU000524"/>
    </source>
</evidence>
<dbReference type="RefSeq" id="WP_382401549.1">
    <property type="nucleotide sequence ID" value="NZ_JBHSWH010000001.1"/>
</dbReference>
<evidence type="ECO:0000313" key="6">
    <source>
        <dbReference type="Proteomes" id="UP001596298"/>
    </source>
</evidence>
<protein>
    <recommendedName>
        <fullName evidence="3">Single-stranded DNA-binding protein</fullName>
    </recommendedName>
</protein>
<feature type="compositionally biased region" description="Low complexity" evidence="4">
    <location>
        <begin position="158"/>
        <end position="167"/>
    </location>
</feature>
<dbReference type="CDD" id="cd04496">
    <property type="entry name" value="SSB_OBF"/>
    <property type="match status" value="1"/>
</dbReference>
<dbReference type="Proteomes" id="UP001596298">
    <property type="component" value="Unassembled WGS sequence"/>
</dbReference>
<dbReference type="EMBL" id="JBHSWH010000001">
    <property type="protein sequence ID" value="MFC6705949.1"/>
    <property type="molecule type" value="Genomic_DNA"/>
</dbReference>
<dbReference type="PROSITE" id="PS50935">
    <property type="entry name" value="SSB"/>
    <property type="match status" value="1"/>
</dbReference>
<gene>
    <name evidence="5" type="ORF">ACFQDH_11920</name>
</gene>
<dbReference type="InterPro" id="IPR012340">
    <property type="entry name" value="NA-bd_OB-fold"/>
</dbReference>
<evidence type="ECO:0000313" key="5">
    <source>
        <dbReference type="EMBL" id="MFC6705949.1"/>
    </source>
</evidence>
<feature type="region of interest" description="Disordered" evidence="4">
    <location>
        <begin position="120"/>
        <end position="185"/>
    </location>
</feature>
<accession>A0ABW2AH34</accession>
<comment type="caution">
    <text evidence="5">The sequence shown here is derived from an EMBL/GenBank/DDBJ whole genome shotgun (WGS) entry which is preliminary data.</text>
</comment>
<keyword evidence="6" id="KW-1185">Reference proteome</keyword>
<dbReference type="GO" id="GO:0003677">
    <property type="term" value="F:DNA binding"/>
    <property type="evidence" value="ECO:0007669"/>
    <property type="project" value="UniProtKB-KW"/>
</dbReference>
<reference evidence="6" key="1">
    <citation type="journal article" date="2019" name="Int. J. Syst. Evol. Microbiol.">
        <title>The Global Catalogue of Microorganisms (GCM) 10K type strain sequencing project: providing services to taxonomists for standard genome sequencing and annotation.</title>
        <authorList>
            <consortium name="The Broad Institute Genomics Platform"/>
            <consortium name="The Broad Institute Genome Sequencing Center for Infectious Disease"/>
            <person name="Wu L."/>
            <person name="Ma J."/>
        </authorList>
    </citation>
    <scope>NUCLEOTIDE SEQUENCE [LARGE SCALE GENOMIC DNA]</scope>
    <source>
        <strain evidence="6">CCUG 58127</strain>
    </source>
</reference>
<evidence type="ECO:0000256" key="4">
    <source>
        <dbReference type="SAM" id="MobiDB-lite"/>
    </source>
</evidence>
<proteinExistence type="predicted"/>
<dbReference type="SUPFAM" id="SSF50249">
    <property type="entry name" value="Nucleic acid-binding proteins"/>
    <property type="match status" value="1"/>
</dbReference>
<name>A0ABW2AH34_9MICO</name>
<evidence type="ECO:0000256" key="2">
    <source>
        <dbReference type="PROSITE-ProRule" id="PRU00252"/>
    </source>
</evidence>
<dbReference type="InterPro" id="IPR000424">
    <property type="entry name" value="Primosome_PriB/ssb"/>
</dbReference>